<keyword evidence="3" id="KW-1185">Reference proteome</keyword>
<protein>
    <submittedName>
        <fullName evidence="2">Uncharacterized protein</fullName>
    </submittedName>
</protein>
<comment type="caution">
    <text evidence="2">The sequence shown here is derived from an EMBL/GenBank/DDBJ whole genome shotgun (WGS) entry which is preliminary data.</text>
</comment>
<dbReference type="EMBL" id="JBFOLJ010000006">
    <property type="protein sequence ID" value="KAL2530159.1"/>
    <property type="molecule type" value="Genomic_DNA"/>
</dbReference>
<evidence type="ECO:0000313" key="1">
    <source>
        <dbReference type="EMBL" id="KAL2530159.1"/>
    </source>
</evidence>
<evidence type="ECO:0000313" key="3">
    <source>
        <dbReference type="Proteomes" id="UP001604277"/>
    </source>
</evidence>
<reference evidence="2" key="2">
    <citation type="submission" date="2024-07" db="EMBL/GenBank/DDBJ databases">
        <title>Two chromosome-level genome assemblies of Korean endemic species Abeliophyllum distichum and Forsythia ovata (Oleaceae).</title>
        <authorList>
            <person name="Mun J.H."/>
        </authorList>
    </citation>
    <scope>NUCLEOTIDE SEQUENCE</scope>
    <source>
        <strain evidence="2">KNKB202402200001</strain>
        <tissue evidence="2">Leaf</tissue>
    </source>
</reference>
<name>A0ABD1V1B9_9LAMI</name>
<organism evidence="2 3">
    <name type="scientific">Forsythia ovata</name>
    <dbReference type="NCBI Taxonomy" id="205694"/>
    <lineage>
        <taxon>Eukaryota</taxon>
        <taxon>Viridiplantae</taxon>
        <taxon>Streptophyta</taxon>
        <taxon>Embryophyta</taxon>
        <taxon>Tracheophyta</taxon>
        <taxon>Spermatophyta</taxon>
        <taxon>Magnoliopsida</taxon>
        <taxon>eudicotyledons</taxon>
        <taxon>Gunneridae</taxon>
        <taxon>Pentapetalae</taxon>
        <taxon>asterids</taxon>
        <taxon>lamiids</taxon>
        <taxon>Lamiales</taxon>
        <taxon>Oleaceae</taxon>
        <taxon>Forsythieae</taxon>
        <taxon>Forsythia</taxon>
    </lineage>
</organism>
<reference evidence="3" key="1">
    <citation type="submission" date="2024-07" db="EMBL/GenBank/DDBJ databases">
        <title>Two chromosome-level genome assemblies of Korean endemic species Abeliophyllum distichum and Forsythia ovata (Oleaceae).</title>
        <authorList>
            <person name="Jang H."/>
        </authorList>
    </citation>
    <scope>NUCLEOTIDE SEQUENCE [LARGE SCALE GENOMIC DNA]</scope>
</reference>
<proteinExistence type="predicted"/>
<dbReference type="AlphaFoldDB" id="A0ABD1V1B9"/>
<gene>
    <name evidence="1" type="ORF">Fot_22760</name>
    <name evidence="2" type="ORF">Fot_23592</name>
</gene>
<sequence>MKADELRSTVEGGNNIDTLRSENNDLCAQLAFFEDARAWAIYDITKDGMIQMAYIQAQRTAKSQLRACQNMIYAKDKELTEALAELSRAKNLLANLGVSGYPDPKGLTGT</sequence>
<evidence type="ECO:0000313" key="2">
    <source>
        <dbReference type="EMBL" id="KAL2530991.1"/>
    </source>
</evidence>
<dbReference type="Proteomes" id="UP001604277">
    <property type="component" value="Unassembled WGS sequence"/>
</dbReference>
<accession>A0ABD1V1B9</accession>
<dbReference type="EMBL" id="JBFOLJ010000006">
    <property type="protein sequence ID" value="KAL2530991.1"/>
    <property type="molecule type" value="Genomic_DNA"/>
</dbReference>